<sequence length="66" mass="7339">MSEIDRSPVWRRSGGCGSSTCVEVARVGDNYLVRDSKNPDTTPLSFTADEWQAFVQGVKGNEFDRL</sequence>
<feature type="domain" description="DUF397" evidence="1">
    <location>
        <begin position="9"/>
        <end position="59"/>
    </location>
</feature>
<dbReference type="EMBL" id="HM193369">
    <property type="protein sequence ID" value="AEE65500.1"/>
    <property type="molecule type" value="Genomic_DNA"/>
</dbReference>
<reference evidence="2" key="1">
    <citation type="submission" date="2010-05" db="EMBL/GenBank/DDBJ databases">
        <title>Fluostatin gene cluster.</title>
        <authorList>
            <person name="Feng Z."/>
            <person name="Brady S.F."/>
        </authorList>
    </citation>
    <scope>NUCLEOTIDE SEQUENCE</scope>
</reference>
<dbReference type="Pfam" id="PF04149">
    <property type="entry name" value="DUF397"/>
    <property type="match status" value="1"/>
</dbReference>
<organism evidence="2">
    <name type="scientific">uncultured bacterium BAC AB649/1850</name>
    <dbReference type="NCBI Taxonomy" id="1037453"/>
    <lineage>
        <taxon>Bacteria</taxon>
        <taxon>environmental samples</taxon>
    </lineage>
</organism>
<proteinExistence type="predicted"/>
<name>F6K0Z8_9BACT</name>
<accession>F6K0Z8</accession>
<protein>
    <submittedName>
        <fullName evidence="2">Putative regulatory protein</fullName>
    </submittedName>
</protein>
<evidence type="ECO:0000259" key="1">
    <source>
        <dbReference type="Pfam" id="PF04149"/>
    </source>
</evidence>
<dbReference type="InterPro" id="IPR007278">
    <property type="entry name" value="DUF397"/>
</dbReference>
<dbReference type="AlphaFoldDB" id="F6K0Z8"/>
<evidence type="ECO:0000313" key="2">
    <source>
        <dbReference type="EMBL" id="AEE65500.1"/>
    </source>
</evidence>